<reference evidence="9 10" key="1">
    <citation type="submission" date="2019-03" db="EMBL/GenBank/DDBJ databases">
        <title>Dyadobacter AR-3-6 sp. nov., isolated from arctic soil.</title>
        <authorList>
            <person name="Chaudhary D.K."/>
        </authorList>
    </citation>
    <scope>NUCLEOTIDE SEQUENCE [LARGE SCALE GENOMIC DNA]</scope>
    <source>
        <strain evidence="9 10">AR-3-6</strain>
    </source>
</reference>
<comment type="function">
    <text evidence="2">Exopeptidase that catalyzes the hydrolytic cleavage of multi-L-arginyl-poly-L-aspartic acid (cyanophycin; a water-insoluble reserve polymer) into aspartate-arginine dipeptides.</text>
</comment>
<comment type="similarity">
    <text evidence="3">Belongs to the peptidase S51 family.</text>
</comment>
<evidence type="ECO:0000313" key="10">
    <source>
        <dbReference type="Proteomes" id="UP000294850"/>
    </source>
</evidence>
<dbReference type="SUPFAM" id="SSF52317">
    <property type="entry name" value="Class I glutamine amidotransferase-like"/>
    <property type="match status" value="1"/>
</dbReference>
<dbReference type="EC" id="3.4.15.6" evidence="4"/>
<organism evidence="9 10">
    <name type="scientific">Dyadobacter psychrotolerans</name>
    <dbReference type="NCBI Taxonomy" id="2541721"/>
    <lineage>
        <taxon>Bacteria</taxon>
        <taxon>Pseudomonadati</taxon>
        <taxon>Bacteroidota</taxon>
        <taxon>Cytophagia</taxon>
        <taxon>Cytophagales</taxon>
        <taxon>Spirosomataceae</taxon>
        <taxon>Dyadobacter</taxon>
    </lineage>
</organism>
<keyword evidence="6" id="KW-0645">Protease</keyword>
<dbReference type="AlphaFoldDB" id="A0A4R5DT34"/>
<keyword evidence="10" id="KW-1185">Reference proteome</keyword>
<evidence type="ECO:0000256" key="6">
    <source>
        <dbReference type="ARBA" id="ARBA00022670"/>
    </source>
</evidence>
<keyword evidence="9" id="KW-0121">Carboxypeptidase</keyword>
<dbReference type="PANTHER" id="PTHR36175:SF1">
    <property type="entry name" value="CYANOPHYCINASE"/>
    <property type="match status" value="1"/>
</dbReference>
<name>A0A4R5DT34_9BACT</name>
<dbReference type="InterPro" id="IPR011811">
    <property type="entry name" value="Peptidase_S51_cyanophycinase"/>
</dbReference>
<dbReference type="OrthoDB" id="9799980at2"/>
<dbReference type="GO" id="GO:0004180">
    <property type="term" value="F:carboxypeptidase activity"/>
    <property type="evidence" value="ECO:0007669"/>
    <property type="project" value="UniProtKB-KW"/>
</dbReference>
<dbReference type="InterPro" id="IPR029062">
    <property type="entry name" value="Class_I_gatase-like"/>
</dbReference>
<dbReference type="Proteomes" id="UP000294850">
    <property type="component" value="Unassembled WGS sequence"/>
</dbReference>
<dbReference type="Gene3D" id="3.40.50.880">
    <property type="match status" value="1"/>
</dbReference>
<comment type="caution">
    <text evidence="9">The sequence shown here is derived from an EMBL/GenBank/DDBJ whole genome shotgun (WGS) entry which is preliminary data.</text>
</comment>
<dbReference type="PANTHER" id="PTHR36175">
    <property type="entry name" value="CYANOPHYCINASE"/>
    <property type="match status" value="1"/>
</dbReference>
<keyword evidence="7 9" id="KW-0378">Hydrolase</keyword>
<evidence type="ECO:0000313" key="9">
    <source>
        <dbReference type="EMBL" id="TDE15430.1"/>
    </source>
</evidence>
<dbReference type="EMBL" id="SMFL01000004">
    <property type="protein sequence ID" value="TDE15430.1"/>
    <property type="molecule type" value="Genomic_DNA"/>
</dbReference>
<protein>
    <recommendedName>
        <fullName evidence="5">Cyanophycinase</fullName>
        <ecNumber evidence="4">3.4.15.6</ecNumber>
    </recommendedName>
</protein>
<evidence type="ECO:0000256" key="1">
    <source>
        <dbReference type="ARBA" id="ARBA00001092"/>
    </source>
</evidence>
<evidence type="ECO:0000256" key="8">
    <source>
        <dbReference type="ARBA" id="ARBA00022825"/>
    </source>
</evidence>
<dbReference type="GO" id="GO:0008241">
    <property type="term" value="F:peptidyl-dipeptidase activity"/>
    <property type="evidence" value="ECO:0007669"/>
    <property type="project" value="UniProtKB-EC"/>
</dbReference>
<dbReference type="GO" id="GO:0008236">
    <property type="term" value="F:serine-type peptidase activity"/>
    <property type="evidence" value="ECO:0007669"/>
    <property type="project" value="UniProtKB-KW"/>
</dbReference>
<evidence type="ECO:0000256" key="5">
    <source>
        <dbReference type="ARBA" id="ARBA00015719"/>
    </source>
</evidence>
<dbReference type="RefSeq" id="WP_131958693.1">
    <property type="nucleotide sequence ID" value="NZ_SMFL01000004.1"/>
</dbReference>
<gene>
    <name evidence="9" type="ORF">E0F88_13030</name>
</gene>
<proteinExistence type="inferred from homology"/>
<comment type="catalytic activity">
    <reaction evidence="1">
        <text>[L-4-(L-arginin-2-N-yl)aspartate](n) + H2O = [L-4-(L-arginin-2-N-yl)aspartate](n-1) + L-4-(L-arginin-2-N-yl)aspartate</text>
        <dbReference type="Rhea" id="RHEA:12845"/>
        <dbReference type="Rhea" id="RHEA-COMP:13728"/>
        <dbReference type="Rhea" id="RHEA-COMP:13734"/>
        <dbReference type="ChEBI" id="CHEBI:15377"/>
        <dbReference type="ChEBI" id="CHEBI:137986"/>
        <dbReference type="ChEBI" id="CHEBI:137991"/>
        <dbReference type="EC" id="3.4.15.6"/>
    </reaction>
</comment>
<dbReference type="InterPro" id="IPR005320">
    <property type="entry name" value="Peptidase_S51"/>
</dbReference>
<dbReference type="Pfam" id="PF03575">
    <property type="entry name" value="Peptidase_S51"/>
    <property type="match status" value="1"/>
</dbReference>
<evidence type="ECO:0000256" key="7">
    <source>
        <dbReference type="ARBA" id="ARBA00022801"/>
    </source>
</evidence>
<dbReference type="CDD" id="cd03145">
    <property type="entry name" value="GAT1_cyanophycinase"/>
    <property type="match status" value="1"/>
</dbReference>
<keyword evidence="8" id="KW-0720">Serine protease</keyword>
<evidence type="ECO:0000256" key="4">
    <source>
        <dbReference type="ARBA" id="ARBA00013115"/>
    </source>
</evidence>
<sequence length="286" mass="31214">MKSILSILLLLGISVFIVGAKSASAQPKQGTLLIIGGGNKSLLLLRQMVEVSKLTSSDYVAVLPMSSAFPDTSYQYFKTDMKPVCSNAIINLNFRALDMENRQKLDSLEKARLIFITGGDQERFMNVVLNTAVYNAIHKAFKNGATIAGTSAGAAVMSKLMISGRELVGDTTLRATFRKVHDQNIEIKQGLGLLTEAVIDQHFIVRSRYNRLLSAVARYPDLTCIGIDEATAIIVTGKKVSVVGESQVVVIRYPEKLKITKNGLISMQDVQFSMFTAGDSFLIGEK</sequence>
<accession>A0A4R5DT34</accession>
<evidence type="ECO:0000256" key="2">
    <source>
        <dbReference type="ARBA" id="ARBA00002039"/>
    </source>
</evidence>
<evidence type="ECO:0000256" key="3">
    <source>
        <dbReference type="ARBA" id="ARBA00006534"/>
    </source>
</evidence>
<dbReference type="NCBIfam" id="TIGR02069">
    <property type="entry name" value="cyanophycinase"/>
    <property type="match status" value="1"/>
</dbReference>
<dbReference type="GO" id="GO:0006508">
    <property type="term" value="P:proteolysis"/>
    <property type="evidence" value="ECO:0007669"/>
    <property type="project" value="UniProtKB-KW"/>
</dbReference>